<dbReference type="EMBL" id="CAJZAH010000010">
    <property type="protein sequence ID" value="CAG9184037.1"/>
    <property type="molecule type" value="Genomic_DNA"/>
</dbReference>
<keyword evidence="3" id="KW-1185">Reference proteome</keyword>
<keyword evidence="1" id="KW-0472">Membrane</keyword>
<dbReference type="Proteomes" id="UP000721236">
    <property type="component" value="Unassembled WGS sequence"/>
</dbReference>
<evidence type="ECO:0008006" key="4">
    <source>
        <dbReference type="Google" id="ProtNLM"/>
    </source>
</evidence>
<evidence type="ECO:0000313" key="2">
    <source>
        <dbReference type="EMBL" id="CAG9184037.1"/>
    </source>
</evidence>
<proteinExistence type="predicted"/>
<keyword evidence="1" id="KW-1133">Transmembrane helix</keyword>
<gene>
    <name evidence="2" type="ORF">LMG21510_05007</name>
</gene>
<accession>A0ABN7ZDJ3</accession>
<evidence type="ECO:0000256" key="1">
    <source>
        <dbReference type="SAM" id="Phobius"/>
    </source>
</evidence>
<evidence type="ECO:0000313" key="3">
    <source>
        <dbReference type="Proteomes" id="UP000721236"/>
    </source>
</evidence>
<reference evidence="2 3" key="1">
    <citation type="submission" date="2021-08" db="EMBL/GenBank/DDBJ databases">
        <authorList>
            <person name="Peeters C."/>
        </authorList>
    </citation>
    <scope>NUCLEOTIDE SEQUENCE [LARGE SCALE GENOMIC DNA]</scope>
    <source>
        <strain evidence="2 3">LMG 21510</strain>
    </source>
</reference>
<dbReference type="RefSeq" id="WP_222208836.1">
    <property type="nucleotide sequence ID" value="NZ_CAJZAH010000010.1"/>
</dbReference>
<name>A0ABN7ZDJ3_9BURK</name>
<organism evidence="2 3">
    <name type="scientific">Cupriavidus respiraculi</name>
    <dbReference type="NCBI Taxonomy" id="195930"/>
    <lineage>
        <taxon>Bacteria</taxon>
        <taxon>Pseudomonadati</taxon>
        <taxon>Pseudomonadota</taxon>
        <taxon>Betaproteobacteria</taxon>
        <taxon>Burkholderiales</taxon>
        <taxon>Burkholderiaceae</taxon>
        <taxon>Cupriavidus</taxon>
    </lineage>
</organism>
<feature type="transmembrane region" description="Helical" evidence="1">
    <location>
        <begin position="105"/>
        <end position="127"/>
    </location>
</feature>
<comment type="caution">
    <text evidence="2">The sequence shown here is derived from an EMBL/GenBank/DDBJ whole genome shotgun (WGS) entry which is preliminary data.</text>
</comment>
<sequence length="131" mass="13695">MGDTSLSTAREALMAQLLDDIDAMVTRLESLDSEMAARMQAAVSDAVGSASLQARLGFMAMIQDQEQRLTTAGRYAAAVIGNELAHGAVATMANVTAMERVAIRLAWRLGCVALGSAALGGVLVAVVSRWL</sequence>
<keyword evidence="1" id="KW-0812">Transmembrane</keyword>
<protein>
    <recommendedName>
        <fullName evidence="4">DUF1640 domain-containing protein</fullName>
    </recommendedName>
</protein>